<sequence length="125" mass="13047">MAISKEDVLEYISNLSVLELSELVKEFEEKFGVSAAPVMVAGGAVAGGGASAAEEKTEFDIVLTDGGAKKIEVIKIVRALTGLGLKEAKDAVEQTPSTLKEGVAKAEAEEAKKQLEEAGAKVELK</sequence>
<organism evidence="7 8">
    <name type="scientific">Campylobacter aviculae</name>
    <dbReference type="NCBI Taxonomy" id="2510190"/>
    <lineage>
        <taxon>Bacteria</taxon>
        <taxon>Pseudomonadati</taxon>
        <taxon>Campylobacterota</taxon>
        <taxon>Epsilonproteobacteria</taxon>
        <taxon>Campylobacterales</taxon>
        <taxon>Campylobacteraceae</taxon>
        <taxon>Campylobacter</taxon>
    </lineage>
</organism>
<evidence type="ECO:0000256" key="1">
    <source>
        <dbReference type="ARBA" id="ARBA00007197"/>
    </source>
</evidence>
<dbReference type="SUPFAM" id="SSF54736">
    <property type="entry name" value="ClpS-like"/>
    <property type="match status" value="1"/>
</dbReference>
<comment type="caution">
    <text evidence="7">The sequence shown here is derived from an EMBL/GenBank/DDBJ whole genome shotgun (WGS) entry which is preliminary data.</text>
</comment>
<dbReference type="GO" id="GO:0022625">
    <property type="term" value="C:cytosolic large ribosomal subunit"/>
    <property type="evidence" value="ECO:0007669"/>
    <property type="project" value="TreeGrafter"/>
</dbReference>
<protein>
    <recommendedName>
        <fullName evidence="4">Large ribosomal subunit protein bL12</fullName>
    </recommendedName>
</protein>
<dbReference type="InterPro" id="IPR036235">
    <property type="entry name" value="Ribosomal_bL12_oligo_N_sf"/>
</dbReference>
<dbReference type="InterPro" id="IPR000206">
    <property type="entry name" value="Ribosomal_bL12"/>
</dbReference>
<dbReference type="NCBIfam" id="TIGR00855">
    <property type="entry name" value="L12"/>
    <property type="match status" value="1"/>
</dbReference>
<dbReference type="OrthoDB" id="9811748at2"/>
<dbReference type="Pfam" id="PF16320">
    <property type="entry name" value="Ribosomal_L12_N"/>
    <property type="match status" value="1"/>
</dbReference>
<dbReference type="Gene3D" id="1.20.5.710">
    <property type="entry name" value="Single helix bin"/>
    <property type="match status" value="1"/>
</dbReference>
<dbReference type="GO" id="GO:0003729">
    <property type="term" value="F:mRNA binding"/>
    <property type="evidence" value="ECO:0007669"/>
    <property type="project" value="TreeGrafter"/>
</dbReference>
<dbReference type="GO" id="GO:0003735">
    <property type="term" value="F:structural constituent of ribosome"/>
    <property type="evidence" value="ECO:0007669"/>
    <property type="project" value="InterPro"/>
</dbReference>
<dbReference type="HAMAP" id="MF_00368">
    <property type="entry name" value="Ribosomal_bL12"/>
    <property type="match status" value="1"/>
</dbReference>
<proteinExistence type="inferred from homology"/>
<dbReference type="Proteomes" id="UP000310353">
    <property type="component" value="Unassembled WGS sequence"/>
</dbReference>
<evidence type="ECO:0000259" key="5">
    <source>
        <dbReference type="Pfam" id="PF00542"/>
    </source>
</evidence>
<dbReference type="SUPFAM" id="SSF48300">
    <property type="entry name" value="Ribosomal protein L7/12, oligomerisation (N-terminal) domain"/>
    <property type="match status" value="1"/>
</dbReference>
<dbReference type="PANTHER" id="PTHR45987">
    <property type="entry name" value="39S RIBOSOMAL PROTEIN L12"/>
    <property type="match status" value="1"/>
</dbReference>
<dbReference type="InterPro" id="IPR013823">
    <property type="entry name" value="Ribosomal_bL12_C"/>
</dbReference>
<dbReference type="RefSeq" id="WP_137622500.1">
    <property type="nucleotide sequence ID" value="NZ_NXMA01000009.1"/>
</dbReference>
<dbReference type="Gene3D" id="3.30.1390.10">
    <property type="match status" value="1"/>
</dbReference>
<feature type="domain" description="Large ribosomal subunit protein bL12 oligomerization" evidence="6">
    <location>
        <begin position="5"/>
        <end position="50"/>
    </location>
</feature>
<name>A0A4U7BRT7_9BACT</name>
<dbReference type="FunFam" id="3.30.1390.10:FF:000001">
    <property type="entry name" value="50S ribosomal protein L7/L12"/>
    <property type="match status" value="1"/>
</dbReference>
<dbReference type="CDD" id="cd00387">
    <property type="entry name" value="Ribosomal_L7_L12"/>
    <property type="match status" value="1"/>
</dbReference>
<dbReference type="GO" id="GO:0006412">
    <property type="term" value="P:translation"/>
    <property type="evidence" value="ECO:0007669"/>
    <property type="project" value="UniProtKB-UniRule"/>
</dbReference>
<feature type="domain" description="Large ribosomal subunit protein bL12 C-terminal" evidence="5">
    <location>
        <begin position="59"/>
        <end position="125"/>
    </location>
</feature>
<evidence type="ECO:0000259" key="6">
    <source>
        <dbReference type="Pfam" id="PF16320"/>
    </source>
</evidence>
<evidence type="ECO:0000256" key="3">
    <source>
        <dbReference type="ARBA" id="ARBA00023274"/>
    </source>
</evidence>
<evidence type="ECO:0000256" key="4">
    <source>
        <dbReference type="HAMAP-Rule" id="MF_00368"/>
    </source>
</evidence>
<evidence type="ECO:0000256" key="2">
    <source>
        <dbReference type="ARBA" id="ARBA00022980"/>
    </source>
</evidence>
<keyword evidence="3 4" id="KW-0687">Ribonucleoprotein</keyword>
<gene>
    <name evidence="4" type="primary">rplL</name>
    <name evidence="7" type="ORF">CQA76_05900</name>
</gene>
<comment type="subunit">
    <text evidence="4">Homodimer. Part of the ribosomal stalk of the 50S ribosomal subunit. Forms a multimeric L10(L12)X complex, where L10 forms an elongated spine to which 2 to 4 L12 dimers bind in a sequential fashion. Binds GTP-bound translation factors.</text>
</comment>
<keyword evidence="2 4" id="KW-0689">Ribosomal protein</keyword>
<reference evidence="7 8" key="1">
    <citation type="submission" date="2018-05" db="EMBL/GenBank/DDBJ databases">
        <title>Novel Campyloabacter and Helicobacter Species and Strains.</title>
        <authorList>
            <person name="Mannion A.J."/>
            <person name="Shen Z."/>
            <person name="Fox J.G."/>
        </authorList>
    </citation>
    <scope>NUCLEOTIDE SEQUENCE [LARGE SCALE GENOMIC DNA]</scope>
    <source>
        <strain evidence="8">MIT17-670</strain>
    </source>
</reference>
<accession>A0A4U7BRT7</accession>
<dbReference type="PANTHER" id="PTHR45987:SF4">
    <property type="entry name" value="LARGE RIBOSOMAL SUBUNIT PROTEIN BL12M"/>
    <property type="match status" value="1"/>
</dbReference>
<comment type="function">
    <text evidence="4">Forms part of the ribosomal stalk which helps the ribosome interact with GTP-bound translation factors. Is thus essential for accurate translation.</text>
</comment>
<dbReference type="Pfam" id="PF00542">
    <property type="entry name" value="Ribosomal_L12"/>
    <property type="match status" value="1"/>
</dbReference>
<dbReference type="InterPro" id="IPR014719">
    <property type="entry name" value="Ribosomal_bL12_C/ClpS-like"/>
</dbReference>
<dbReference type="EMBL" id="NXMA01000009">
    <property type="protein sequence ID" value="TKX31646.1"/>
    <property type="molecule type" value="Genomic_DNA"/>
</dbReference>
<keyword evidence="8" id="KW-1185">Reference proteome</keyword>
<comment type="similarity">
    <text evidence="1 4">Belongs to the bacterial ribosomal protein bL12 family.</text>
</comment>
<dbReference type="AlphaFoldDB" id="A0A4U7BRT7"/>
<dbReference type="InterPro" id="IPR008932">
    <property type="entry name" value="Ribosomal_bL12_oligo"/>
</dbReference>
<evidence type="ECO:0000313" key="7">
    <source>
        <dbReference type="EMBL" id="TKX31646.1"/>
    </source>
</evidence>
<evidence type="ECO:0000313" key="8">
    <source>
        <dbReference type="Proteomes" id="UP000310353"/>
    </source>
</evidence>